<feature type="region of interest" description="Disordered" evidence="1">
    <location>
        <begin position="432"/>
        <end position="457"/>
    </location>
</feature>
<name>A0A5J4P0D0_9TREM</name>
<dbReference type="Gene3D" id="2.30.42.10">
    <property type="match status" value="1"/>
</dbReference>
<dbReference type="InterPro" id="IPR001478">
    <property type="entry name" value="PDZ"/>
</dbReference>
<feature type="compositionally biased region" description="Polar residues" evidence="1">
    <location>
        <begin position="251"/>
        <end position="262"/>
    </location>
</feature>
<dbReference type="EMBL" id="QNGE01000210">
    <property type="protein sequence ID" value="KAA3681395.1"/>
    <property type="molecule type" value="Genomic_DNA"/>
</dbReference>
<feature type="region of interest" description="Disordered" evidence="1">
    <location>
        <begin position="977"/>
        <end position="996"/>
    </location>
</feature>
<dbReference type="SMART" id="SM00228">
    <property type="entry name" value="PDZ"/>
    <property type="match status" value="1"/>
</dbReference>
<feature type="region of interest" description="Disordered" evidence="1">
    <location>
        <begin position="294"/>
        <end position="420"/>
    </location>
</feature>
<dbReference type="PROSITE" id="PS50106">
    <property type="entry name" value="PDZ"/>
    <property type="match status" value="1"/>
</dbReference>
<evidence type="ECO:0000313" key="4">
    <source>
        <dbReference type="Proteomes" id="UP000324629"/>
    </source>
</evidence>
<feature type="compositionally biased region" description="Polar residues" evidence="1">
    <location>
        <begin position="622"/>
        <end position="639"/>
    </location>
</feature>
<feature type="compositionally biased region" description="Basic residues" evidence="1">
    <location>
        <begin position="363"/>
        <end position="392"/>
    </location>
</feature>
<evidence type="ECO:0000259" key="2">
    <source>
        <dbReference type="PROSITE" id="PS50106"/>
    </source>
</evidence>
<gene>
    <name evidence="3" type="ORF">DEA37_0013252</name>
</gene>
<protein>
    <recommendedName>
        <fullName evidence="2">PDZ domain-containing protein</fullName>
    </recommendedName>
</protein>
<accession>A0A5J4P0D0</accession>
<comment type="caution">
    <text evidence="3">The sequence shown here is derived from an EMBL/GenBank/DDBJ whole genome shotgun (WGS) entry which is preliminary data.</text>
</comment>
<feature type="compositionally biased region" description="Low complexity" evidence="1">
    <location>
        <begin position="307"/>
        <end position="325"/>
    </location>
</feature>
<dbReference type="InterPro" id="IPR036034">
    <property type="entry name" value="PDZ_sf"/>
</dbReference>
<feature type="compositionally biased region" description="Polar residues" evidence="1">
    <location>
        <begin position="647"/>
        <end position="656"/>
    </location>
</feature>
<feature type="compositionally biased region" description="Low complexity" evidence="1">
    <location>
        <begin position="332"/>
        <end position="357"/>
    </location>
</feature>
<proteinExistence type="predicted"/>
<keyword evidence="4" id="KW-1185">Reference proteome</keyword>
<feature type="region of interest" description="Disordered" evidence="1">
    <location>
        <begin position="622"/>
        <end position="681"/>
    </location>
</feature>
<evidence type="ECO:0000256" key="1">
    <source>
        <dbReference type="SAM" id="MobiDB-lite"/>
    </source>
</evidence>
<feature type="region of interest" description="Disordered" evidence="1">
    <location>
        <begin position="232"/>
        <end position="279"/>
    </location>
</feature>
<dbReference type="SUPFAM" id="SSF50156">
    <property type="entry name" value="PDZ domain-like"/>
    <property type="match status" value="1"/>
</dbReference>
<organism evidence="3 4">
    <name type="scientific">Paragonimus westermani</name>
    <dbReference type="NCBI Taxonomy" id="34504"/>
    <lineage>
        <taxon>Eukaryota</taxon>
        <taxon>Metazoa</taxon>
        <taxon>Spiralia</taxon>
        <taxon>Lophotrochozoa</taxon>
        <taxon>Platyhelminthes</taxon>
        <taxon>Trematoda</taxon>
        <taxon>Digenea</taxon>
        <taxon>Plagiorchiida</taxon>
        <taxon>Troglotremata</taxon>
        <taxon>Troglotrematidae</taxon>
        <taxon>Paragonimus</taxon>
    </lineage>
</organism>
<dbReference type="Pfam" id="PF00595">
    <property type="entry name" value="PDZ"/>
    <property type="match status" value="1"/>
</dbReference>
<dbReference type="AlphaFoldDB" id="A0A5J4P0D0"/>
<feature type="domain" description="PDZ" evidence="2">
    <location>
        <begin position="120"/>
        <end position="209"/>
    </location>
</feature>
<reference evidence="3 4" key="1">
    <citation type="journal article" date="2019" name="Gigascience">
        <title>Whole-genome sequence of the oriental lung fluke Paragonimus westermani.</title>
        <authorList>
            <person name="Oey H."/>
            <person name="Zakrzewski M."/>
            <person name="Narain K."/>
            <person name="Devi K.R."/>
            <person name="Agatsuma T."/>
            <person name="Nawaratna S."/>
            <person name="Gobert G.N."/>
            <person name="Jones M.K."/>
            <person name="Ragan M.A."/>
            <person name="McManus D.P."/>
            <person name="Krause L."/>
        </authorList>
    </citation>
    <scope>NUCLEOTIDE SEQUENCE [LARGE SCALE GENOMIC DNA]</scope>
    <source>
        <strain evidence="3 4">IND2009</strain>
    </source>
</reference>
<evidence type="ECO:0000313" key="3">
    <source>
        <dbReference type="EMBL" id="KAA3681395.1"/>
    </source>
</evidence>
<sequence>MWTTQYPVDDFDVAILGQTRTVTLLREKPTNSLVKLMVWRPSRVATDSATGNHNQAALLAPDAVAIQSQIVQSSSSDAKVNDLELYRKHLIDPSCHDIFELHIQLPKIAPDFAVPLVSSGAEVPPVSSSTCPVTLGVSVSVRPMLPRAKSQTTTVPHEYLDNAVFVRTLIEGGPAHRDGRLQVGDRLLSIDDEPLSAISSLDALGRLKSVIARDLSEKRSHVRLLISRSRLRVEADTSQSTGSHAAHIKSRANSSAHSNTTAKPVPLSEYGSEPPPVPVKTSMTVAAEVHATGGACASSQSTLFEPSRSLSTTTRMSSKMSSGSGHNRAHSLHTTSSTAAASLPTQKQSSTNSQRSSRSSRRDGHHKPKKQSPPSHHPHHHMVKRHSHHSSHPHLAQSGRGPEHKSGSTKSSSGRDLSSILPPIDRVAVESALAASPVPDSSPPTIRSPSCIPNEPTLACPLISQPSDVERYDRVYRCDSQGTISSTEMPECDGHHPAQLINSAIPSKSDCSLSESVAFSDSELEYHTSLWSMRRLQQTTISRPQLRQTSTARKTPTNRPHYSWNSRAPPCRVVIRQPRIDLSQLVLVPFDPDSWTGPVLKHTSALKPDELAMLTMRRTTNNQVSKDVTSSVSPLSSHVTKYGSPNIRDTNLTNNWKVPASYDSDSGTSRKDSLSSGTEPYERTSHRCLLNKIFHLVKSGTQRRPVRSDSSTGTQTELVVDQKSFTDYHSVSRSPAFTRRRLRFNAQSHSATQTDDGDQQFHMFSTVTKSGSVISSHWQGCTTNVLCRKFTCVPSSSESSATYSALHCSSVPIKHAYSVANTEESPSRVQFTTTLARFSTDCPLDSNVHRTAPLSRWKSSEPHDRQRFYAYADLSFDDFLTEVHAERVVLPTDPDACVCSEASLEPNTQILELRFNQSSINRLFDTDASSCSTAYESVVEFMQTTEQELVPKEKSSREVYEDAEALYRYLAEIKERPIQETEDKETDEESTKISGT</sequence>
<dbReference type="Proteomes" id="UP000324629">
    <property type="component" value="Unassembled WGS sequence"/>
</dbReference>